<gene>
    <name evidence="1" type="ORF">NDU88_002453</name>
</gene>
<sequence>MAEGPVYGAIDKVVFVCLAAPCAMNKDSVGTNVSIDDLAGDGFVDEDVMVIVFDEVETVIIPVIAGLEAMVIAEPINCFADNFFFEVSVINRLPFENRTVIDRVLSEEKSLKGVGDFFQEGGASESPFPTDLIASAFFDNSSYEVDS</sequence>
<dbReference type="Proteomes" id="UP001066276">
    <property type="component" value="Chromosome 1_1"/>
</dbReference>
<evidence type="ECO:0000313" key="2">
    <source>
        <dbReference type="Proteomes" id="UP001066276"/>
    </source>
</evidence>
<dbReference type="EMBL" id="JANPWB010000001">
    <property type="protein sequence ID" value="KAJ1214842.1"/>
    <property type="molecule type" value="Genomic_DNA"/>
</dbReference>
<reference evidence="1" key="1">
    <citation type="journal article" date="2022" name="bioRxiv">
        <title>Sequencing and chromosome-scale assembly of the giantPleurodeles waltlgenome.</title>
        <authorList>
            <person name="Brown T."/>
            <person name="Elewa A."/>
            <person name="Iarovenko S."/>
            <person name="Subramanian E."/>
            <person name="Araus A.J."/>
            <person name="Petzold A."/>
            <person name="Susuki M."/>
            <person name="Suzuki K.-i.T."/>
            <person name="Hayashi T."/>
            <person name="Toyoda A."/>
            <person name="Oliveira C."/>
            <person name="Osipova E."/>
            <person name="Leigh N.D."/>
            <person name="Simon A."/>
            <person name="Yun M.H."/>
        </authorList>
    </citation>
    <scope>NUCLEOTIDE SEQUENCE</scope>
    <source>
        <strain evidence="1">20211129_DDA</strain>
        <tissue evidence="1">Liver</tissue>
    </source>
</reference>
<organism evidence="1 2">
    <name type="scientific">Pleurodeles waltl</name>
    <name type="common">Iberian ribbed newt</name>
    <dbReference type="NCBI Taxonomy" id="8319"/>
    <lineage>
        <taxon>Eukaryota</taxon>
        <taxon>Metazoa</taxon>
        <taxon>Chordata</taxon>
        <taxon>Craniata</taxon>
        <taxon>Vertebrata</taxon>
        <taxon>Euteleostomi</taxon>
        <taxon>Amphibia</taxon>
        <taxon>Batrachia</taxon>
        <taxon>Caudata</taxon>
        <taxon>Salamandroidea</taxon>
        <taxon>Salamandridae</taxon>
        <taxon>Pleurodelinae</taxon>
        <taxon>Pleurodeles</taxon>
    </lineage>
</organism>
<dbReference type="AlphaFoldDB" id="A0AAV7WPL2"/>
<proteinExistence type="predicted"/>
<protein>
    <submittedName>
        <fullName evidence="1">Uncharacterized protein</fullName>
    </submittedName>
</protein>
<evidence type="ECO:0000313" key="1">
    <source>
        <dbReference type="EMBL" id="KAJ1214842.1"/>
    </source>
</evidence>
<comment type="caution">
    <text evidence="1">The sequence shown here is derived from an EMBL/GenBank/DDBJ whole genome shotgun (WGS) entry which is preliminary data.</text>
</comment>
<accession>A0AAV7WPL2</accession>
<name>A0AAV7WPL2_PLEWA</name>
<keyword evidence="2" id="KW-1185">Reference proteome</keyword>